<evidence type="ECO:0000313" key="21">
    <source>
        <dbReference type="Proteomes" id="UP000249082"/>
    </source>
</evidence>
<evidence type="ECO:0000256" key="9">
    <source>
        <dbReference type="ARBA" id="ARBA00023065"/>
    </source>
</evidence>
<evidence type="ECO:0000256" key="6">
    <source>
        <dbReference type="ARBA" id="ARBA00022692"/>
    </source>
</evidence>
<keyword evidence="13 14" id="KW-0998">Cell outer membrane</keyword>
<keyword evidence="4 14" id="KW-1134">Transmembrane beta strand</keyword>
<dbReference type="Pfam" id="PF07715">
    <property type="entry name" value="Plug"/>
    <property type="match status" value="1"/>
</dbReference>
<dbReference type="CDD" id="cd01347">
    <property type="entry name" value="ligand_gated_channel"/>
    <property type="match status" value="1"/>
</dbReference>
<evidence type="ECO:0000259" key="19">
    <source>
        <dbReference type="Pfam" id="PF07715"/>
    </source>
</evidence>
<dbReference type="EMBL" id="QFPX01000015">
    <property type="protein sequence ID" value="PZQ53427.1"/>
    <property type="molecule type" value="Genomic_DNA"/>
</dbReference>
<evidence type="ECO:0000256" key="8">
    <source>
        <dbReference type="ARBA" id="ARBA00023004"/>
    </source>
</evidence>
<sequence length="713" mass="77748">MQINRFLKSSACLRSVSVFALAAGLPSAAFAQSAEGDIVVTGSYTTDDKLGSATGLPLSLQETPQSVTVMTAQRLEDQGIRTLSDVINNAAGVSSRALDNARNGFSARGFDIDNYQIDGIPVQYETAYSAGETLLDVALYERVEIVRGATGMMSGAGNPSASVNLIRKHADARELTGSVMATASRWDNYSVMADVGAPVTSDGTIRVRGVAKYEEGDSFTDLLHNKKLVLYGVVDADLTPDTHVSAGISYQDIDPRGTQWGGLPVWFSDGTRTDWSRSKTIGADWTSWKSTNQTMFARLQQDIGNDWQVTVYGNRTLNKSDMRLLYLSGTVDKDTGEGLGAMAANYKGRAAQNDVGIRVTGKYQMFGREHDLIAGASYASQEFAFYSRAAGATAQPGNFFEWDGSFPEPSWGASSQVVDTRTKQWGYYAATRLSLADPLKVIVGGRLASWERSGVSYGASADYGDKNRFLPYAGVLFDLTSNHTIYASYTKIFTPQNFQDQNANYLPPVTGANYEGGLKSTFFGGKLNTAISIFRIEQDNLGQQIPDQYVNGDPTLGLAYRAAKGAHSTGFEIEANGEILPGWQIATNYTQFKAKDASGVRVNSLYPQKLLRLFTTYGFRGDLDGLTVGGGVNWEGLSYTDTTNAVTGDAERLKVKPYALVNLMTRYQLQNGLSAQINVENLFDKKYYSQIGFYNQLAYGEPRNVTLTLRYQF</sequence>
<dbReference type="InterPro" id="IPR039426">
    <property type="entry name" value="TonB-dep_rcpt-like"/>
</dbReference>
<feature type="signal peptide" evidence="17">
    <location>
        <begin position="1"/>
        <end position="31"/>
    </location>
</feature>
<dbReference type="SUPFAM" id="SSF56935">
    <property type="entry name" value="Porins"/>
    <property type="match status" value="1"/>
</dbReference>
<dbReference type="FunFam" id="2.170.130.10:FF:000010">
    <property type="entry name" value="Ferripyoverdine receptor"/>
    <property type="match status" value="1"/>
</dbReference>
<accession>A0A2W5Q7N8</accession>
<comment type="caution">
    <text evidence="20">The sequence shown here is derived from an EMBL/GenBank/DDBJ whole genome shotgun (WGS) entry which is preliminary data.</text>
</comment>
<feature type="short sequence motif" description="TonB C-terminal box" evidence="15">
    <location>
        <begin position="696"/>
        <end position="713"/>
    </location>
</feature>
<dbReference type="PROSITE" id="PS52016">
    <property type="entry name" value="TONB_DEPENDENT_REC_3"/>
    <property type="match status" value="1"/>
</dbReference>
<evidence type="ECO:0000256" key="4">
    <source>
        <dbReference type="ARBA" id="ARBA00022452"/>
    </source>
</evidence>
<organism evidence="20 21">
    <name type="scientific">Novosphingobium pentaromativorans</name>
    <dbReference type="NCBI Taxonomy" id="205844"/>
    <lineage>
        <taxon>Bacteria</taxon>
        <taxon>Pseudomonadati</taxon>
        <taxon>Pseudomonadota</taxon>
        <taxon>Alphaproteobacteria</taxon>
        <taxon>Sphingomonadales</taxon>
        <taxon>Sphingomonadaceae</taxon>
        <taxon>Novosphingobium</taxon>
    </lineage>
</organism>
<dbReference type="InterPro" id="IPR000531">
    <property type="entry name" value="Beta-barrel_TonB"/>
</dbReference>
<evidence type="ECO:0000256" key="15">
    <source>
        <dbReference type="PROSITE-ProRule" id="PRU10144"/>
    </source>
</evidence>
<evidence type="ECO:0000256" key="2">
    <source>
        <dbReference type="ARBA" id="ARBA00009810"/>
    </source>
</evidence>
<dbReference type="GO" id="GO:0015344">
    <property type="term" value="F:siderophore uptake transmembrane transporter activity"/>
    <property type="evidence" value="ECO:0007669"/>
    <property type="project" value="TreeGrafter"/>
</dbReference>
<dbReference type="GO" id="GO:0015891">
    <property type="term" value="P:siderophore transport"/>
    <property type="evidence" value="ECO:0007669"/>
    <property type="project" value="InterPro"/>
</dbReference>
<comment type="similarity">
    <text evidence="2 14 16">Belongs to the TonB-dependent receptor family.</text>
</comment>
<keyword evidence="12 20" id="KW-0675">Receptor</keyword>
<evidence type="ECO:0000256" key="7">
    <source>
        <dbReference type="ARBA" id="ARBA00022729"/>
    </source>
</evidence>
<name>A0A2W5Q7N8_9SPHN</name>
<dbReference type="PANTHER" id="PTHR32552:SF74">
    <property type="entry name" value="HYDROXAMATE SIDEROPHORE RECEPTOR FHUE"/>
    <property type="match status" value="1"/>
</dbReference>
<dbReference type="InterPro" id="IPR010105">
    <property type="entry name" value="TonB_sidphr_rcpt"/>
</dbReference>
<evidence type="ECO:0000256" key="3">
    <source>
        <dbReference type="ARBA" id="ARBA00022448"/>
    </source>
</evidence>
<feature type="domain" description="TonB-dependent receptor plug" evidence="19">
    <location>
        <begin position="60"/>
        <end position="160"/>
    </location>
</feature>
<dbReference type="Gene3D" id="2.40.170.20">
    <property type="entry name" value="TonB-dependent receptor, beta-barrel domain"/>
    <property type="match status" value="1"/>
</dbReference>
<evidence type="ECO:0000256" key="12">
    <source>
        <dbReference type="ARBA" id="ARBA00023170"/>
    </source>
</evidence>
<proteinExistence type="inferred from homology"/>
<keyword evidence="10 16" id="KW-0798">TonB box</keyword>
<keyword evidence="7 17" id="KW-0732">Signal</keyword>
<dbReference type="InterPro" id="IPR037066">
    <property type="entry name" value="Plug_dom_sf"/>
</dbReference>
<evidence type="ECO:0000256" key="13">
    <source>
        <dbReference type="ARBA" id="ARBA00023237"/>
    </source>
</evidence>
<keyword evidence="11 14" id="KW-0472">Membrane</keyword>
<reference evidence="20 21" key="1">
    <citation type="submission" date="2017-08" db="EMBL/GenBank/DDBJ databases">
        <title>Infants hospitalized years apart are colonized by the same room-sourced microbial strains.</title>
        <authorList>
            <person name="Brooks B."/>
            <person name="Olm M.R."/>
            <person name="Firek B.A."/>
            <person name="Baker R."/>
            <person name="Thomas B.C."/>
            <person name="Morowitz M.J."/>
            <person name="Banfield J.F."/>
        </authorList>
    </citation>
    <scope>NUCLEOTIDE SEQUENCE [LARGE SCALE GENOMIC DNA]</scope>
    <source>
        <strain evidence="20">S2_005_002_R2_33</strain>
    </source>
</reference>
<dbReference type="NCBIfam" id="TIGR01783">
    <property type="entry name" value="TonB-siderophor"/>
    <property type="match status" value="1"/>
</dbReference>
<dbReference type="Gene3D" id="2.170.130.10">
    <property type="entry name" value="TonB-dependent receptor, plug domain"/>
    <property type="match status" value="1"/>
</dbReference>
<keyword evidence="5" id="KW-0410">Iron transport</keyword>
<dbReference type="Proteomes" id="UP000249082">
    <property type="component" value="Unassembled WGS sequence"/>
</dbReference>
<protein>
    <submittedName>
        <fullName evidence="20">TonB-dependent siderophore receptor</fullName>
    </submittedName>
</protein>
<evidence type="ECO:0000256" key="5">
    <source>
        <dbReference type="ARBA" id="ARBA00022496"/>
    </source>
</evidence>
<dbReference type="InterPro" id="IPR012910">
    <property type="entry name" value="Plug_dom"/>
</dbReference>
<keyword evidence="8" id="KW-0408">Iron</keyword>
<gene>
    <name evidence="20" type="ORF">DI555_16575</name>
</gene>
<comment type="subcellular location">
    <subcellularLocation>
        <location evidence="1 14">Cell outer membrane</location>
        <topology evidence="1 14">Multi-pass membrane protein</topology>
    </subcellularLocation>
</comment>
<dbReference type="AlphaFoldDB" id="A0A2W5Q7N8"/>
<evidence type="ECO:0000259" key="18">
    <source>
        <dbReference type="Pfam" id="PF00593"/>
    </source>
</evidence>
<evidence type="ECO:0000256" key="11">
    <source>
        <dbReference type="ARBA" id="ARBA00023136"/>
    </source>
</evidence>
<keyword evidence="3 14" id="KW-0813">Transport</keyword>
<evidence type="ECO:0000256" key="10">
    <source>
        <dbReference type="ARBA" id="ARBA00023077"/>
    </source>
</evidence>
<evidence type="ECO:0000256" key="16">
    <source>
        <dbReference type="RuleBase" id="RU003357"/>
    </source>
</evidence>
<evidence type="ECO:0000256" key="17">
    <source>
        <dbReference type="SAM" id="SignalP"/>
    </source>
</evidence>
<keyword evidence="6 14" id="KW-0812">Transmembrane</keyword>
<dbReference type="PROSITE" id="PS01156">
    <property type="entry name" value="TONB_DEPENDENT_REC_2"/>
    <property type="match status" value="1"/>
</dbReference>
<dbReference type="InterPro" id="IPR036942">
    <property type="entry name" value="Beta-barrel_TonB_sf"/>
</dbReference>
<feature type="domain" description="TonB-dependent receptor-like beta-barrel" evidence="18">
    <location>
        <begin position="245"/>
        <end position="682"/>
    </location>
</feature>
<evidence type="ECO:0000313" key="20">
    <source>
        <dbReference type="EMBL" id="PZQ53427.1"/>
    </source>
</evidence>
<evidence type="ECO:0000256" key="14">
    <source>
        <dbReference type="PROSITE-ProRule" id="PRU01360"/>
    </source>
</evidence>
<keyword evidence="9" id="KW-0406">Ion transport</keyword>
<evidence type="ECO:0000256" key="1">
    <source>
        <dbReference type="ARBA" id="ARBA00004571"/>
    </source>
</evidence>
<feature type="chain" id="PRO_5016068228" evidence="17">
    <location>
        <begin position="32"/>
        <end position="713"/>
    </location>
</feature>
<dbReference type="GO" id="GO:0038023">
    <property type="term" value="F:signaling receptor activity"/>
    <property type="evidence" value="ECO:0007669"/>
    <property type="project" value="InterPro"/>
</dbReference>
<dbReference type="InterPro" id="IPR010917">
    <property type="entry name" value="TonB_rcpt_CS"/>
</dbReference>
<dbReference type="GO" id="GO:0009279">
    <property type="term" value="C:cell outer membrane"/>
    <property type="evidence" value="ECO:0007669"/>
    <property type="project" value="UniProtKB-SubCell"/>
</dbReference>
<dbReference type="PANTHER" id="PTHR32552">
    <property type="entry name" value="FERRICHROME IRON RECEPTOR-RELATED"/>
    <property type="match status" value="1"/>
</dbReference>
<dbReference type="Pfam" id="PF00593">
    <property type="entry name" value="TonB_dep_Rec_b-barrel"/>
    <property type="match status" value="1"/>
</dbReference>